<reference evidence="2 3" key="1">
    <citation type="journal article" date="2020" name="Antonie Van Leeuwenhoek">
        <title>Stenotrophomonas cyclobalanopsidis sp. nov., isolated from the leaf spot disease of Cyclobalanopsis patelliformis.</title>
        <authorList>
            <person name="Bian D.R."/>
            <person name="Xue H."/>
            <person name="Piao C.G."/>
            <person name="Li Y."/>
        </authorList>
    </citation>
    <scope>NUCLEOTIDE SEQUENCE [LARGE SCALE GENOMIC DNA]</scope>
    <source>
        <strain evidence="2 3">TPQG1-4</strain>
    </source>
</reference>
<organism evidence="2 3">
    <name type="scientific">Stenotrophomonas cyclobalanopsidis</name>
    <dbReference type="NCBI Taxonomy" id="2771362"/>
    <lineage>
        <taxon>Bacteria</taxon>
        <taxon>Pseudomonadati</taxon>
        <taxon>Pseudomonadota</taxon>
        <taxon>Gammaproteobacteria</taxon>
        <taxon>Lysobacterales</taxon>
        <taxon>Lysobacteraceae</taxon>
        <taxon>Stenotrophomonas</taxon>
    </lineage>
</organism>
<comment type="caution">
    <text evidence="2">The sequence shown here is derived from an EMBL/GenBank/DDBJ whole genome shotgun (WGS) entry which is preliminary data.</text>
</comment>
<name>A0ABQ6T1Z7_9GAMM</name>
<evidence type="ECO:0000313" key="3">
    <source>
        <dbReference type="Proteomes" id="UP000326367"/>
    </source>
</evidence>
<dbReference type="Proteomes" id="UP000326367">
    <property type="component" value="Unassembled WGS sequence"/>
</dbReference>
<feature type="domain" description="DUF1972" evidence="1">
    <location>
        <begin position="8"/>
        <end position="177"/>
    </location>
</feature>
<dbReference type="Pfam" id="PF09314">
    <property type="entry name" value="DUF1972"/>
    <property type="match status" value="1"/>
</dbReference>
<protein>
    <submittedName>
        <fullName evidence="2">Glycosyltransferase family 1 protein</fullName>
    </submittedName>
</protein>
<dbReference type="Gene3D" id="3.40.50.2000">
    <property type="entry name" value="Glycogen Phosphorylase B"/>
    <property type="match status" value="2"/>
</dbReference>
<evidence type="ECO:0000313" key="2">
    <source>
        <dbReference type="EMBL" id="KAA8999576.1"/>
    </source>
</evidence>
<proteinExistence type="predicted"/>
<dbReference type="InterPro" id="IPR015393">
    <property type="entry name" value="DUF1972"/>
</dbReference>
<gene>
    <name evidence="2" type="ORF">FJU31_08655</name>
</gene>
<evidence type="ECO:0000259" key="1">
    <source>
        <dbReference type="Pfam" id="PF09314"/>
    </source>
</evidence>
<dbReference type="SUPFAM" id="SSF53756">
    <property type="entry name" value="UDP-Glycosyltransferase/glycogen phosphorylase"/>
    <property type="match status" value="1"/>
</dbReference>
<sequence>MSGNVLRILGIRGIPAAHGGFETFAEQLSLYLVAKGWEVVVYCQEDGGGEEWRDEWRGVKRIHIPIAIAGPAGTIAFDWKANRDAANSKDLCLTLGYNTAVFSGLLRVRGVPNVINMDGIEWARAKWGPVAKTWFWLNERFGCWIGDHLVADHPRIKDHLATRVRRSKIATIAYGGEKVDSADAAKVTELGLVPNEYFTVIARPEPENSLLEIVQGFSKSPRLRKLAVLGKYDSENSYHRQVMDSASDDVVFLGAIYDKEVVQALRFFCSGYVHGHQVGGTNPSLVEALGASNPVIAHENLFNRWVAGDGARYFACADSFSVLIDEIENGATDLKSMSVASALRHQEAFTWDRILGEYENLLSAFAVGRRDGLRALAEMELE</sequence>
<keyword evidence="3" id="KW-1185">Reference proteome</keyword>
<dbReference type="EMBL" id="VYKI01000008">
    <property type="protein sequence ID" value="KAA8999576.1"/>
    <property type="molecule type" value="Genomic_DNA"/>
</dbReference>
<dbReference type="RefSeq" id="WP_150454380.1">
    <property type="nucleotide sequence ID" value="NZ_VYKI01000008.1"/>
</dbReference>
<accession>A0ABQ6T1Z7</accession>